<sequence>MNNNSDRYVYLKGRQIEAEYYPQIIEAYQNNPLIEAIPPRLTQEQLYQLLYSVPRFTGDLSQLDDEERLELVQQIKPMYWQPLVSHFEKYRNLYTMIKIGYQSRNPISPMYQRQLSIGLDKILSAGTNEYGENLMGNVQTAQQMADIGLSGMGKSKSYERVLSLIPQVIHHTRYKSDYLACKQVLWLHIECPSNKSVGALCRNFYFAVDKLLGTSYYDDLAEKDGRAEVLAKRMSKVAGQINLGVLVIDEIQRIHKGHSGGEAKMIDFITELTNSIGIPIIMIGTFKALYLFKTSLANTRRGIPDGYAENITDRMKDGVEWDLFVQGLWDLQYTKKFTPLTPELKAALYYHTLGIPDFAVKLFMHIQCHAILYEETESITIEMLESVASKTFRLVQPIFERIRGEEEVDPDEYEDLKPDWIVFKKYIMDAQHRITIDGQLSEEHKLILIQNNRKVLIDQLCAFAMKMGTTSEKAMAFSEQIELENRNEKVDVELLYSLIAQKVLAYKDSETENKVDPITESKPRKAKIKTKGTLDADDIRFISYGANRQERTIDEALKLAGLVATFDEFVEFAIEEEQ</sequence>
<name>A0A2W0C5L0_9BACL</name>
<accession>A0A2W0C5L0</accession>
<evidence type="ECO:0000313" key="3">
    <source>
        <dbReference type="Proteomes" id="UP000247459"/>
    </source>
</evidence>
<dbReference type="Proteomes" id="UP000247459">
    <property type="component" value="Unassembled WGS sequence"/>
</dbReference>
<evidence type="ECO:0000259" key="1">
    <source>
        <dbReference type="Pfam" id="PF13401"/>
    </source>
</evidence>
<reference evidence="2 3" key="1">
    <citation type="submission" date="2018-01" db="EMBL/GenBank/DDBJ databases">
        <title>Genome sequence of the PGP bacterium Paenibacillus illinoisensis E3.</title>
        <authorList>
            <person name="Rolli E."/>
            <person name="Marasco R."/>
            <person name="Bessem C."/>
            <person name="Michoud G."/>
            <person name="Gaiarsa S."/>
            <person name="Borin S."/>
            <person name="Daffonchio D."/>
        </authorList>
    </citation>
    <scope>NUCLEOTIDE SEQUENCE [LARGE SCALE GENOMIC DNA]</scope>
    <source>
        <strain evidence="2 3">E3</strain>
    </source>
</reference>
<dbReference type="EMBL" id="PRLG01000022">
    <property type="protein sequence ID" value="PYY27174.1"/>
    <property type="molecule type" value="Genomic_DNA"/>
</dbReference>
<feature type="domain" description="ORC1/DEAH AAA+ ATPase" evidence="1">
    <location>
        <begin position="147"/>
        <end position="285"/>
    </location>
</feature>
<dbReference type="AlphaFoldDB" id="A0A2W0C5L0"/>
<dbReference type="RefSeq" id="WP_110821648.1">
    <property type="nucleotide sequence ID" value="NZ_PRLG01000022.1"/>
</dbReference>
<organism evidence="2 3">
    <name type="scientific">Paenibacillus illinoisensis</name>
    <dbReference type="NCBI Taxonomy" id="59845"/>
    <lineage>
        <taxon>Bacteria</taxon>
        <taxon>Bacillati</taxon>
        <taxon>Bacillota</taxon>
        <taxon>Bacilli</taxon>
        <taxon>Bacillales</taxon>
        <taxon>Paenibacillaceae</taxon>
        <taxon>Paenibacillus</taxon>
    </lineage>
</organism>
<gene>
    <name evidence="2" type="ORF">PIL02S_04673</name>
</gene>
<dbReference type="GO" id="GO:0016887">
    <property type="term" value="F:ATP hydrolysis activity"/>
    <property type="evidence" value="ECO:0007669"/>
    <property type="project" value="InterPro"/>
</dbReference>
<dbReference type="OrthoDB" id="5593847at2"/>
<dbReference type="Pfam" id="PF13401">
    <property type="entry name" value="AAA_22"/>
    <property type="match status" value="1"/>
</dbReference>
<dbReference type="InterPro" id="IPR049945">
    <property type="entry name" value="AAA_22"/>
</dbReference>
<proteinExistence type="predicted"/>
<evidence type="ECO:0000313" key="2">
    <source>
        <dbReference type="EMBL" id="PYY27174.1"/>
    </source>
</evidence>
<comment type="caution">
    <text evidence="2">The sequence shown here is derived from an EMBL/GenBank/DDBJ whole genome shotgun (WGS) entry which is preliminary data.</text>
</comment>
<protein>
    <recommendedName>
        <fullName evidence="1">ORC1/DEAH AAA+ ATPase domain-containing protein</fullName>
    </recommendedName>
</protein>